<reference evidence="2 3" key="1">
    <citation type="submission" date="2016-07" db="EMBL/GenBank/DDBJ databases">
        <title>Genomic analysis of zinc-resistant bacterium Mucilaginibacter pedocola TBZ30.</title>
        <authorList>
            <person name="Huang J."/>
            <person name="Tang J."/>
        </authorList>
    </citation>
    <scope>NUCLEOTIDE SEQUENCE [LARGE SCALE GENOMIC DNA]</scope>
    <source>
        <strain evidence="2 3">TBZ30</strain>
    </source>
</reference>
<protein>
    <submittedName>
        <fullName evidence="2">Uncharacterized protein</fullName>
    </submittedName>
</protein>
<organism evidence="2 3">
    <name type="scientific">Mucilaginibacter pedocola</name>
    <dbReference type="NCBI Taxonomy" id="1792845"/>
    <lineage>
        <taxon>Bacteria</taxon>
        <taxon>Pseudomonadati</taxon>
        <taxon>Bacteroidota</taxon>
        <taxon>Sphingobacteriia</taxon>
        <taxon>Sphingobacteriales</taxon>
        <taxon>Sphingobacteriaceae</taxon>
        <taxon>Mucilaginibacter</taxon>
    </lineage>
</organism>
<feature type="transmembrane region" description="Helical" evidence="1">
    <location>
        <begin position="36"/>
        <end position="56"/>
    </location>
</feature>
<keyword evidence="1" id="KW-0812">Transmembrane</keyword>
<sequence length="153" mass="17575">MFIAESPFKMKYSEWNKLTDEEKKNTHWRKHPHVRVGTIFTVLFAIVFGVALLRIFKNKRVHVNRQPNAAEAFNTAKSIVKNKFPRQVTFPTNKFDAQIDTAKNLYSISSTLNAQDSTGQFVKKAWQVNLSYTGGDWADTLSWHVNSLTLQGK</sequence>
<dbReference type="Proteomes" id="UP000189739">
    <property type="component" value="Unassembled WGS sequence"/>
</dbReference>
<evidence type="ECO:0000313" key="3">
    <source>
        <dbReference type="Proteomes" id="UP000189739"/>
    </source>
</evidence>
<proteinExistence type="predicted"/>
<dbReference type="EMBL" id="MBTF01000012">
    <property type="protein sequence ID" value="OOQ59673.1"/>
    <property type="molecule type" value="Genomic_DNA"/>
</dbReference>
<evidence type="ECO:0000256" key="1">
    <source>
        <dbReference type="SAM" id="Phobius"/>
    </source>
</evidence>
<name>A0A1S9PFD0_9SPHI</name>
<evidence type="ECO:0000313" key="2">
    <source>
        <dbReference type="EMBL" id="OOQ59673.1"/>
    </source>
</evidence>
<comment type="caution">
    <text evidence="2">The sequence shown here is derived from an EMBL/GenBank/DDBJ whole genome shotgun (WGS) entry which is preliminary data.</text>
</comment>
<keyword evidence="1" id="KW-1133">Transmembrane helix</keyword>
<accession>A0A1S9PFD0</accession>
<dbReference type="AlphaFoldDB" id="A0A1S9PFD0"/>
<keyword evidence="1" id="KW-0472">Membrane</keyword>
<keyword evidence="3" id="KW-1185">Reference proteome</keyword>
<gene>
    <name evidence="2" type="ORF">BC343_05780</name>
</gene>